<feature type="transmembrane region" description="Helical" evidence="5">
    <location>
        <begin position="216"/>
        <end position="233"/>
    </location>
</feature>
<feature type="transmembrane region" description="Helical" evidence="5">
    <location>
        <begin position="119"/>
        <end position="140"/>
    </location>
</feature>
<feature type="transmembrane region" description="Helical" evidence="5">
    <location>
        <begin position="35"/>
        <end position="54"/>
    </location>
</feature>
<dbReference type="PANTHER" id="PTHR37422">
    <property type="entry name" value="TEICHURONIC ACID BIOSYNTHESIS PROTEIN TUAE"/>
    <property type="match status" value="1"/>
</dbReference>
<dbReference type="RefSeq" id="WP_271195271.1">
    <property type="nucleotide sequence ID" value="NZ_BSFN01000005.1"/>
</dbReference>
<dbReference type="PANTHER" id="PTHR37422:SF13">
    <property type="entry name" value="LIPOPOLYSACCHARIDE BIOSYNTHESIS PROTEIN PA4999-RELATED"/>
    <property type="match status" value="1"/>
</dbReference>
<keyword evidence="3 5" id="KW-1133">Transmembrane helix</keyword>
<keyword evidence="8" id="KW-1185">Reference proteome</keyword>
<feature type="transmembrane region" description="Helical" evidence="5">
    <location>
        <begin position="348"/>
        <end position="369"/>
    </location>
</feature>
<sequence length="404" mass="44164">MALKRLAKDVGLLVLSLGMLVDLIGILFINDGSRLTALLNLTFFLPALVLTLSVPAYRARLFNRELLFVGVFLLFTLLVVCLNSHSEHSLKAQLKTALYVLVYVSAVLILALENKLERLLCWAFFLASAVAAASLLYQGVVLHKALFFAGFRLDSLGYEGYADFGNAIVSALYFGVFAVFGVHQVVSKPMAVWQRAVWALCVAALGLYILSTGSRGVWAGVLAAFFASVILHLHGRVRAGVLAASVLVLAAATFYVKVVLAQSGRGISLRDQIWSAWYERLGEFWLAGAGAGNDFDVCVAQTTCFNQAHNLFLQTGYEYGLIGMLLLVVLIGVAWIRGMDRSVREQPLGSLGGVLMLFAVITALVNYHTVLNRPGVYWLVFWLPLGLLIHARYMATQRGEQRAG</sequence>
<evidence type="ECO:0000259" key="6">
    <source>
        <dbReference type="Pfam" id="PF04932"/>
    </source>
</evidence>
<comment type="subcellular location">
    <subcellularLocation>
        <location evidence="1">Membrane</location>
        <topology evidence="1">Multi-pass membrane protein</topology>
    </subcellularLocation>
</comment>
<proteinExistence type="predicted"/>
<feature type="transmembrane region" description="Helical" evidence="5">
    <location>
        <begin position="240"/>
        <end position="260"/>
    </location>
</feature>
<reference evidence="7" key="2">
    <citation type="submission" date="2023-01" db="EMBL/GenBank/DDBJ databases">
        <authorList>
            <person name="Sun Q."/>
            <person name="Evtushenko L."/>
        </authorList>
    </citation>
    <scope>NUCLEOTIDE SEQUENCE</scope>
    <source>
        <strain evidence="7">VKM B-2935</strain>
    </source>
</reference>
<dbReference type="AlphaFoldDB" id="A0A9W6K5A0"/>
<feature type="transmembrane region" description="Helical" evidence="5">
    <location>
        <begin position="160"/>
        <end position="180"/>
    </location>
</feature>
<evidence type="ECO:0000256" key="5">
    <source>
        <dbReference type="SAM" id="Phobius"/>
    </source>
</evidence>
<feature type="transmembrane region" description="Helical" evidence="5">
    <location>
        <begin position="66"/>
        <end position="86"/>
    </location>
</feature>
<evidence type="ECO:0000256" key="3">
    <source>
        <dbReference type="ARBA" id="ARBA00022989"/>
    </source>
</evidence>
<feature type="transmembrane region" description="Helical" evidence="5">
    <location>
        <begin position="319"/>
        <end position="336"/>
    </location>
</feature>
<dbReference type="InterPro" id="IPR007016">
    <property type="entry name" value="O-antigen_ligase-rel_domated"/>
</dbReference>
<feature type="transmembrane region" description="Helical" evidence="5">
    <location>
        <begin position="12"/>
        <end position="29"/>
    </location>
</feature>
<organism evidence="7 8">
    <name type="scientific">Pseudomonas turukhanskensis</name>
    <dbReference type="NCBI Taxonomy" id="1806536"/>
    <lineage>
        <taxon>Bacteria</taxon>
        <taxon>Pseudomonadati</taxon>
        <taxon>Pseudomonadota</taxon>
        <taxon>Gammaproteobacteria</taxon>
        <taxon>Pseudomonadales</taxon>
        <taxon>Pseudomonadaceae</taxon>
        <taxon>Pseudomonas</taxon>
    </lineage>
</organism>
<dbReference type="Proteomes" id="UP001143328">
    <property type="component" value="Unassembled WGS sequence"/>
</dbReference>
<evidence type="ECO:0000256" key="1">
    <source>
        <dbReference type="ARBA" id="ARBA00004141"/>
    </source>
</evidence>
<feature type="transmembrane region" description="Helical" evidence="5">
    <location>
        <begin position="375"/>
        <end position="395"/>
    </location>
</feature>
<gene>
    <name evidence="7" type="ORF">GCM10017655_21190</name>
</gene>
<feature type="domain" description="O-antigen ligase-related" evidence="6">
    <location>
        <begin position="201"/>
        <end position="328"/>
    </location>
</feature>
<accession>A0A9W6K5A0</accession>
<keyword evidence="4 5" id="KW-0472">Membrane</keyword>
<feature type="transmembrane region" description="Helical" evidence="5">
    <location>
        <begin position="192"/>
        <end position="210"/>
    </location>
</feature>
<keyword evidence="2 5" id="KW-0812">Transmembrane</keyword>
<dbReference type="GO" id="GO:0016020">
    <property type="term" value="C:membrane"/>
    <property type="evidence" value="ECO:0007669"/>
    <property type="project" value="UniProtKB-SubCell"/>
</dbReference>
<evidence type="ECO:0000313" key="8">
    <source>
        <dbReference type="Proteomes" id="UP001143328"/>
    </source>
</evidence>
<evidence type="ECO:0000256" key="4">
    <source>
        <dbReference type="ARBA" id="ARBA00023136"/>
    </source>
</evidence>
<evidence type="ECO:0000313" key="7">
    <source>
        <dbReference type="EMBL" id="GLK89057.1"/>
    </source>
</evidence>
<dbReference type="Pfam" id="PF04932">
    <property type="entry name" value="Wzy_C"/>
    <property type="match status" value="1"/>
</dbReference>
<name>A0A9W6K5A0_9PSED</name>
<protein>
    <recommendedName>
        <fullName evidence="6">O-antigen ligase-related domain-containing protein</fullName>
    </recommendedName>
</protein>
<feature type="transmembrane region" description="Helical" evidence="5">
    <location>
        <begin position="92"/>
        <end position="112"/>
    </location>
</feature>
<dbReference type="InterPro" id="IPR051533">
    <property type="entry name" value="WaaL-like"/>
</dbReference>
<evidence type="ECO:0000256" key="2">
    <source>
        <dbReference type="ARBA" id="ARBA00022692"/>
    </source>
</evidence>
<reference evidence="7" key="1">
    <citation type="journal article" date="2014" name="Int. J. Syst. Evol. Microbiol.">
        <title>Complete genome sequence of Corynebacterium casei LMG S-19264T (=DSM 44701T), isolated from a smear-ripened cheese.</title>
        <authorList>
            <consortium name="US DOE Joint Genome Institute (JGI-PGF)"/>
            <person name="Walter F."/>
            <person name="Albersmeier A."/>
            <person name="Kalinowski J."/>
            <person name="Ruckert C."/>
        </authorList>
    </citation>
    <scope>NUCLEOTIDE SEQUENCE</scope>
    <source>
        <strain evidence="7">VKM B-2935</strain>
    </source>
</reference>
<dbReference type="EMBL" id="BSFN01000005">
    <property type="protein sequence ID" value="GLK89057.1"/>
    <property type="molecule type" value="Genomic_DNA"/>
</dbReference>
<comment type="caution">
    <text evidence="7">The sequence shown here is derived from an EMBL/GenBank/DDBJ whole genome shotgun (WGS) entry which is preliminary data.</text>
</comment>